<evidence type="ECO:0000259" key="1">
    <source>
        <dbReference type="Pfam" id="PF09448"/>
    </source>
</evidence>
<protein>
    <submittedName>
        <fullName evidence="2">4-methylmuconolactone methylisomerase</fullName>
    </submittedName>
</protein>
<dbReference type="AlphaFoldDB" id="A0A151Y3X3"/>
<reference evidence="2 3" key="1">
    <citation type="submission" date="2016-03" db="EMBL/GenBank/DDBJ databases">
        <title>Acinetobacter genomospecies 28 strain ANC 4149.</title>
        <authorList>
            <person name="Radolfova-Krizova L."/>
            <person name="Nemec A."/>
        </authorList>
    </citation>
    <scope>NUCLEOTIDE SEQUENCE [LARGE SCALE GENOMIC DNA]</scope>
    <source>
        <strain evidence="2 3">ANC 4149</strain>
    </source>
</reference>
<dbReference type="Proteomes" id="UP000076276">
    <property type="component" value="Unassembled WGS sequence"/>
</dbReference>
<dbReference type="OrthoDB" id="6778120at2"/>
<accession>A0A151Y3X3</accession>
<dbReference type="InterPro" id="IPR011008">
    <property type="entry name" value="Dimeric_a/b-barrel"/>
</dbReference>
<organism evidence="2 3">
    <name type="scientific">Acinetobacter pragensis</name>
    <dbReference type="NCBI Taxonomy" id="1806892"/>
    <lineage>
        <taxon>Bacteria</taxon>
        <taxon>Pseudomonadati</taxon>
        <taxon>Pseudomonadota</taxon>
        <taxon>Gammaproteobacteria</taxon>
        <taxon>Moraxellales</taxon>
        <taxon>Moraxellaceae</taxon>
        <taxon>Acinetobacter</taxon>
    </lineage>
</organism>
<dbReference type="Pfam" id="PF09448">
    <property type="entry name" value="MmlI"/>
    <property type="match status" value="1"/>
</dbReference>
<name>A0A151Y3X3_9GAMM</name>
<comment type="caution">
    <text evidence="2">The sequence shown here is derived from an EMBL/GenBank/DDBJ whole genome shotgun (WGS) entry which is preliminary data.</text>
</comment>
<dbReference type="Gene3D" id="3.30.70.100">
    <property type="match status" value="1"/>
</dbReference>
<keyword evidence="3" id="KW-1185">Reference proteome</keyword>
<evidence type="ECO:0000313" key="2">
    <source>
        <dbReference type="EMBL" id="KYQ72679.1"/>
    </source>
</evidence>
<dbReference type="STRING" id="1806892.AZH43_09370"/>
<dbReference type="SUPFAM" id="SSF54909">
    <property type="entry name" value="Dimeric alpha+beta barrel"/>
    <property type="match status" value="1"/>
</dbReference>
<gene>
    <name evidence="2" type="ORF">AZH43_09370</name>
</gene>
<dbReference type="RefSeq" id="WP_067667628.1">
    <property type="nucleotide sequence ID" value="NZ_CBCSIK010000001.1"/>
</dbReference>
<proteinExistence type="predicted"/>
<dbReference type="GO" id="GO:0016853">
    <property type="term" value="F:isomerase activity"/>
    <property type="evidence" value="ECO:0007669"/>
    <property type="project" value="UniProtKB-KW"/>
</dbReference>
<feature type="domain" description="4-Methylmuconolactone methyl-isomerase" evidence="1">
    <location>
        <begin position="1"/>
        <end position="106"/>
    </location>
</feature>
<keyword evidence="2" id="KW-0413">Isomerase</keyword>
<dbReference type="EMBL" id="LUAW01000014">
    <property type="protein sequence ID" value="KYQ72679.1"/>
    <property type="molecule type" value="Genomic_DNA"/>
</dbReference>
<dbReference type="InterPro" id="IPR018566">
    <property type="entry name" value="MeMu_Me-Isoase"/>
</dbReference>
<evidence type="ECO:0000313" key="3">
    <source>
        <dbReference type="Proteomes" id="UP000076276"/>
    </source>
</evidence>
<sequence>MIRILYLLQKPKNMSKEQFDQECLVHYRMSHGIPGLHKYEVRLIESEPTDIHVPFFDVQGVDAIGECWFKDEAQLQIYSDSEVRKKWFEHGKTFIGSLKPFVTKDII</sequence>